<comment type="caution">
    <text evidence="3">The sequence shown here is derived from an EMBL/GenBank/DDBJ whole genome shotgun (WGS) entry which is preliminary data.</text>
</comment>
<evidence type="ECO:0000256" key="1">
    <source>
        <dbReference type="ARBA" id="ARBA00010751"/>
    </source>
</evidence>
<dbReference type="RefSeq" id="WP_232594563.1">
    <property type="nucleotide sequence ID" value="NZ_BSPD01000103.1"/>
</dbReference>
<dbReference type="EMBL" id="BSPD01000103">
    <property type="protein sequence ID" value="GLS28261.1"/>
    <property type="molecule type" value="Genomic_DNA"/>
</dbReference>
<organism evidence="3 4">
    <name type="scientific">Marinibactrum halimedae</name>
    <dbReference type="NCBI Taxonomy" id="1444977"/>
    <lineage>
        <taxon>Bacteria</taxon>
        <taxon>Pseudomonadati</taxon>
        <taxon>Pseudomonadota</taxon>
        <taxon>Gammaproteobacteria</taxon>
        <taxon>Cellvibrionales</taxon>
        <taxon>Cellvibrionaceae</taxon>
        <taxon>Marinibactrum</taxon>
    </lineage>
</organism>
<dbReference type="PANTHER" id="PTHR34068">
    <property type="entry name" value="UPF0145 PROTEIN YBJQ"/>
    <property type="match status" value="1"/>
</dbReference>
<proteinExistence type="inferred from homology"/>
<evidence type="ECO:0000313" key="3">
    <source>
        <dbReference type="EMBL" id="GLS28261.1"/>
    </source>
</evidence>
<dbReference type="AlphaFoldDB" id="A0AA37T9N6"/>
<dbReference type="NCBIfam" id="NF002776">
    <property type="entry name" value="PRK02877.1"/>
    <property type="match status" value="1"/>
</dbReference>
<protein>
    <recommendedName>
        <fullName evidence="2">UPF0145 protein GCM10007877_39800</fullName>
    </recommendedName>
</protein>
<name>A0AA37T9N6_9GAMM</name>
<dbReference type="Pfam" id="PF01906">
    <property type="entry name" value="YbjQ_1"/>
    <property type="match status" value="1"/>
</dbReference>
<keyword evidence="4" id="KW-1185">Reference proteome</keyword>
<dbReference type="InterPro" id="IPR002765">
    <property type="entry name" value="UPF0145_YbjQ-like"/>
</dbReference>
<dbReference type="InterPro" id="IPR035439">
    <property type="entry name" value="UPF0145_dom_sf"/>
</dbReference>
<dbReference type="Proteomes" id="UP001156870">
    <property type="component" value="Unassembled WGS sequence"/>
</dbReference>
<evidence type="ECO:0000313" key="4">
    <source>
        <dbReference type="Proteomes" id="UP001156870"/>
    </source>
</evidence>
<gene>
    <name evidence="3" type="primary">ybjQ</name>
    <name evidence="3" type="ORF">GCM10007877_39800</name>
</gene>
<comment type="similarity">
    <text evidence="1 2">Belongs to the UPF0145 family.</text>
</comment>
<reference evidence="3 4" key="1">
    <citation type="journal article" date="2014" name="Int. J. Syst. Evol. Microbiol.">
        <title>Complete genome sequence of Corynebacterium casei LMG S-19264T (=DSM 44701T), isolated from a smear-ripened cheese.</title>
        <authorList>
            <consortium name="US DOE Joint Genome Institute (JGI-PGF)"/>
            <person name="Walter F."/>
            <person name="Albersmeier A."/>
            <person name="Kalinowski J."/>
            <person name="Ruckert C."/>
        </authorList>
    </citation>
    <scope>NUCLEOTIDE SEQUENCE [LARGE SCALE GENOMIC DNA]</scope>
    <source>
        <strain evidence="3 4">NBRC 110095</strain>
    </source>
</reference>
<dbReference type="SUPFAM" id="SSF117782">
    <property type="entry name" value="YbjQ-like"/>
    <property type="match status" value="1"/>
</dbReference>
<sequence>MLKTTTSTVDGKEIQDYLDVVVGEAILGANIFKDIFGAVRDIVGGRAGAYEKEMGKARKIAFEEMENQARDLGADGIVGIDIDYEVVGQQGGMMMVSVSGTAVKFKK</sequence>
<accession>A0AA37T9N6</accession>
<dbReference type="HAMAP" id="MF_00338">
    <property type="entry name" value="UPF0145"/>
    <property type="match status" value="1"/>
</dbReference>
<dbReference type="Gene3D" id="3.30.110.70">
    <property type="entry name" value="Hypothetical protein apc22750. Chain B"/>
    <property type="match status" value="1"/>
</dbReference>
<evidence type="ECO:0000256" key="2">
    <source>
        <dbReference type="HAMAP-Rule" id="MF_00338"/>
    </source>
</evidence>
<dbReference type="PANTHER" id="PTHR34068:SF1">
    <property type="entry name" value="UPF0145 PROTEIN YBJQ"/>
    <property type="match status" value="1"/>
</dbReference>